<evidence type="ECO:0000256" key="1">
    <source>
        <dbReference type="ARBA" id="ARBA00023239"/>
    </source>
</evidence>
<sequence>MTKIYLAYGSNLNIEQMAMRCPTARVLGPAKLRGYKATFRGMDGGAVMNIEPDAAGIVPVLLWEIESADEVALDRYEGFPRLYRKEIVTVTFKGERVKAMVYIMNEGPPLGTPGNKYYYIIQQGYQEAGFDIGILHRAIKESAFPEQEPRYKPNFNFRW</sequence>
<accession>A0A4V2Q8L8</accession>
<dbReference type="CDD" id="cd06661">
    <property type="entry name" value="GGCT_like"/>
    <property type="match status" value="1"/>
</dbReference>
<gene>
    <name evidence="5" type="ORF">EV210_106111</name>
</gene>
<dbReference type="Pfam" id="PF06094">
    <property type="entry name" value="GGACT"/>
    <property type="match status" value="1"/>
</dbReference>
<keyword evidence="6" id="KW-1185">Reference proteome</keyword>
<feature type="domain" description="Gamma-glutamylcyclotransferase AIG2-like" evidence="4">
    <location>
        <begin position="6"/>
        <end position="106"/>
    </location>
</feature>
<feature type="binding site" evidence="3">
    <location>
        <begin position="5"/>
        <end position="10"/>
    </location>
    <ligand>
        <name>substrate</name>
    </ligand>
</feature>
<organism evidence="5 6">
    <name type="scientific">Anaerospora hongkongensis</name>
    <dbReference type="NCBI Taxonomy" id="244830"/>
    <lineage>
        <taxon>Bacteria</taxon>
        <taxon>Bacillati</taxon>
        <taxon>Bacillota</taxon>
        <taxon>Negativicutes</taxon>
        <taxon>Selenomonadales</taxon>
        <taxon>Sporomusaceae</taxon>
        <taxon>Anaerospora</taxon>
    </lineage>
</organism>
<evidence type="ECO:0000313" key="6">
    <source>
        <dbReference type="Proteomes" id="UP000295063"/>
    </source>
</evidence>
<evidence type="ECO:0000313" key="5">
    <source>
        <dbReference type="EMBL" id="TCL37242.1"/>
    </source>
</evidence>
<dbReference type="SUPFAM" id="SSF110857">
    <property type="entry name" value="Gamma-glutamyl cyclotransferase-like"/>
    <property type="match status" value="1"/>
</dbReference>
<dbReference type="EMBL" id="SLUI01000006">
    <property type="protein sequence ID" value="TCL37242.1"/>
    <property type="molecule type" value="Genomic_DNA"/>
</dbReference>
<dbReference type="GO" id="GO:0016740">
    <property type="term" value="F:transferase activity"/>
    <property type="evidence" value="ECO:0007669"/>
    <property type="project" value="UniProtKB-KW"/>
</dbReference>
<dbReference type="InterPro" id="IPR009288">
    <property type="entry name" value="AIG2-like_dom"/>
</dbReference>
<keyword evidence="5" id="KW-0808">Transferase</keyword>
<dbReference type="Gene3D" id="3.10.490.10">
    <property type="entry name" value="Gamma-glutamyl cyclotransferase-like"/>
    <property type="match status" value="1"/>
</dbReference>
<dbReference type="InterPro" id="IPR036568">
    <property type="entry name" value="GGCT-like_sf"/>
</dbReference>
<dbReference type="AlphaFoldDB" id="A0A4V2Q8L8"/>
<dbReference type="PANTHER" id="PTHR12935:SF0">
    <property type="entry name" value="GAMMA-GLUTAMYLCYCLOTRANSFERASE"/>
    <property type="match status" value="1"/>
</dbReference>
<dbReference type="InterPro" id="IPR013024">
    <property type="entry name" value="GGCT-like"/>
</dbReference>
<dbReference type="PANTHER" id="PTHR12935">
    <property type="entry name" value="GAMMA-GLUTAMYLCYCLOTRANSFERASE"/>
    <property type="match status" value="1"/>
</dbReference>
<comment type="caution">
    <text evidence="5">The sequence shown here is derived from an EMBL/GenBank/DDBJ whole genome shotgun (WGS) entry which is preliminary data.</text>
</comment>
<evidence type="ECO:0000256" key="3">
    <source>
        <dbReference type="PIRSR" id="PIRSR617939-2"/>
    </source>
</evidence>
<reference evidence="5 6" key="1">
    <citation type="submission" date="2019-03" db="EMBL/GenBank/DDBJ databases">
        <title>Genomic Encyclopedia of Type Strains, Phase IV (KMG-IV): sequencing the most valuable type-strain genomes for metagenomic binning, comparative biology and taxonomic classification.</title>
        <authorList>
            <person name="Goeker M."/>
        </authorList>
    </citation>
    <scope>NUCLEOTIDE SEQUENCE [LARGE SCALE GENOMIC DNA]</scope>
    <source>
        <strain evidence="5 6">DSM 15969</strain>
    </source>
</reference>
<keyword evidence="1" id="KW-0456">Lyase</keyword>
<dbReference type="InterPro" id="IPR017939">
    <property type="entry name" value="G-Glutamylcylcotransferase"/>
</dbReference>
<name>A0A4V2Q8L8_9FIRM</name>
<evidence type="ECO:0000256" key="2">
    <source>
        <dbReference type="PIRSR" id="PIRSR617939-1"/>
    </source>
</evidence>
<proteinExistence type="predicted"/>
<protein>
    <submittedName>
        <fullName evidence="5">Gamma-glutamyl AIG2-like cyclotransferase</fullName>
    </submittedName>
</protein>
<feature type="active site" description="Proton acceptor" evidence="2">
    <location>
        <position position="77"/>
    </location>
</feature>
<dbReference type="Proteomes" id="UP000295063">
    <property type="component" value="Unassembled WGS sequence"/>
</dbReference>
<dbReference type="OrthoDB" id="158990at2"/>
<dbReference type="GO" id="GO:0003839">
    <property type="term" value="F:gamma-glutamylcyclotransferase activity"/>
    <property type="evidence" value="ECO:0007669"/>
    <property type="project" value="InterPro"/>
</dbReference>
<evidence type="ECO:0000259" key="4">
    <source>
        <dbReference type="Pfam" id="PF06094"/>
    </source>
</evidence>